<evidence type="ECO:0000313" key="2">
    <source>
        <dbReference type="Proteomes" id="UP000029641"/>
    </source>
</evidence>
<dbReference type="STRING" id="504487.JCM19538_2735"/>
<name>A0A090VY04_9FLAO</name>
<comment type="caution">
    <text evidence="1">The sequence shown here is derived from an EMBL/GenBank/DDBJ whole genome shotgun (WGS) entry which is preliminary data.</text>
</comment>
<reference evidence="1 2" key="1">
    <citation type="journal article" date="2014" name="Genome Announc.">
        <title>Draft Genome Sequence of Marine Flavobacterium Jejuia pallidilutea Strain 11shimoA1 and Pigmentation Mutants.</title>
        <authorList>
            <person name="Takatani N."/>
            <person name="Nakanishi M."/>
            <person name="Meirelles P."/>
            <person name="Mino S."/>
            <person name="Suda W."/>
            <person name="Oshima K."/>
            <person name="Hattori M."/>
            <person name="Ohkuma M."/>
            <person name="Hosokawa M."/>
            <person name="Miyashita K."/>
            <person name="Thompson F.L."/>
            <person name="Niwa A."/>
            <person name="Sawabe T."/>
            <person name="Sawabe T."/>
        </authorList>
    </citation>
    <scope>NUCLEOTIDE SEQUENCE [LARGE SCALE GENOMIC DNA]</scope>
    <source>
        <strain evidence="1 2">JCM 19301</strain>
    </source>
</reference>
<accession>A0A090VY04</accession>
<proteinExistence type="predicted"/>
<evidence type="ECO:0000313" key="1">
    <source>
        <dbReference type="EMBL" id="GAL68129.1"/>
    </source>
</evidence>
<dbReference type="EMBL" id="BBNR01000016">
    <property type="protein sequence ID" value="GAL68129.1"/>
    <property type="molecule type" value="Genomic_DNA"/>
</dbReference>
<dbReference type="Proteomes" id="UP000029641">
    <property type="component" value="Unassembled WGS sequence"/>
</dbReference>
<sequence length="46" mass="5506">MPSKTVVIIFFINKKMSTVTPNSKTPRIKFPIRAYSLWFKNNINWF</sequence>
<gene>
    <name evidence="1" type="ORF">JCM19301_1226</name>
</gene>
<dbReference type="AlphaFoldDB" id="A0A090VY04"/>
<organism evidence="1 2">
    <name type="scientific">Jejuia pallidilutea</name>
    <dbReference type="NCBI Taxonomy" id="504487"/>
    <lineage>
        <taxon>Bacteria</taxon>
        <taxon>Pseudomonadati</taxon>
        <taxon>Bacteroidota</taxon>
        <taxon>Flavobacteriia</taxon>
        <taxon>Flavobacteriales</taxon>
        <taxon>Flavobacteriaceae</taxon>
        <taxon>Jejuia</taxon>
    </lineage>
</organism>
<protein>
    <submittedName>
        <fullName evidence="1">Uncharacterized protein</fullName>
    </submittedName>
</protein>